<dbReference type="RefSeq" id="WP_076386479.1">
    <property type="nucleotide sequence ID" value="NZ_FTOI01000004.1"/>
</dbReference>
<evidence type="ECO:0000256" key="1">
    <source>
        <dbReference type="ARBA" id="ARBA00022441"/>
    </source>
</evidence>
<evidence type="ECO:0000256" key="2">
    <source>
        <dbReference type="ARBA" id="ARBA00022729"/>
    </source>
</evidence>
<dbReference type="InterPro" id="IPR006652">
    <property type="entry name" value="Kelch_1"/>
</dbReference>
<dbReference type="EMBL" id="FTOI01000004">
    <property type="protein sequence ID" value="SIS69273.1"/>
    <property type="molecule type" value="Genomic_DNA"/>
</dbReference>
<keyword evidence="8" id="KW-1185">Reference proteome</keyword>
<dbReference type="InterPro" id="IPR056737">
    <property type="entry name" value="Beta-prop_ATRN-MKLN-like"/>
</dbReference>
<evidence type="ECO:0000256" key="3">
    <source>
        <dbReference type="ARBA" id="ARBA00022737"/>
    </source>
</evidence>
<feature type="chain" id="PRO_5012794709" evidence="4">
    <location>
        <begin position="23"/>
        <end position="415"/>
    </location>
</feature>
<dbReference type="PANTHER" id="PTHR46375:SF3">
    <property type="entry name" value="KELCH REPEAT AND BTB DOMAIN-CONTAINING PROTEIN 13"/>
    <property type="match status" value="1"/>
</dbReference>
<gene>
    <name evidence="7" type="ORF">SAMN05421789_104247</name>
</gene>
<dbReference type="OrthoDB" id="9769308at2"/>
<keyword evidence="1" id="KW-0880">Kelch repeat</keyword>
<evidence type="ECO:0000313" key="7">
    <source>
        <dbReference type="EMBL" id="SIS69273.1"/>
    </source>
</evidence>
<dbReference type="NCBIfam" id="TIGR04183">
    <property type="entry name" value="Por_Secre_tail"/>
    <property type="match status" value="1"/>
</dbReference>
<feature type="domain" description="Secretion system C-terminal sorting" evidence="5">
    <location>
        <begin position="352"/>
        <end position="414"/>
    </location>
</feature>
<protein>
    <submittedName>
        <fullName evidence="7">Por secretion system C-terminal sorting domain-containing protein</fullName>
    </submittedName>
</protein>
<evidence type="ECO:0000313" key="8">
    <source>
        <dbReference type="Proteomes" id="UP000185839"/>
    </source>
</evidence>
<dbReference type="InterPro" id="IPR026444">
    <property type="entry name" value="Secre_tail"/>
</dbReference>
<dbReference type="Gene3D" id="2.120.10.80">
    <property type="entry name" value="Kelch-type beta propeller"/>
    <property type="match status" value="2"/>
</dbReference>
<evidence type="ECO:0000256" key="4">
    <source>
        <dbReference type="SAM" id="SignalP"/>
    </source>
</evidence>
<dbReference type="AlphaFoldDB" id="A0A1N7L652"/>
<feature type="signal peptide" evidence="4">
    <location>
        <begin position="1"/>
        <end position="22"/>
    </location>
</feature>
<keyword evidence="2 4" id="KW-0732">Signal</keyword>
<dbReference type="InterPro" id="IPR052392">
    <property type="entry name" value="Kelch-BTB_domain-containing"/>
</dbReference>
<reference evidence="8" key="1">
    <citation type="submission" date="2017-01" db="EMBL/GenBank/DDBJ databases">
        <authorList>
            <person name="Varghese N."/>
            <person name="Submissions S."/>
        </authorList>
    </citation>
    <scope>NUCLEOTIDE SEQUENCE [LARGE SCALE GENOMIC DNA]</scope>
    <source>
        <strain evidence="8">DSM 23145</strain>
    </source>
</reference>
<dbReference type="SUPFAM" id="SSF50965">
    <property type="entry name" value="Galactose oxidase, central domain"/>
    <property type="match status" value="1"/>
</dbReference>
<evidence type="ECO:0000259" key="5">
    <source>
        <dbReference type="Pfam" id="PF18962"/>
    </source>
</evidence>
<keyword evidence="3" id="KW-0677">Repeat</keyword>
<sequence length="415" mass="45988">MRRLLYLLVLQFCCVVFISAQWTTGSDIPQKIRAGNTESHIENGNGYAYVFGGRDDQELISNKSYRYNFSAGTWDALANLPTPILGSSSAKLGDNIYIIGGMVTTPGTVTKKVYKYSIPTNLWSQVADTPNPYTDGDAVPYQDSLIYTVGSYSGEKSFVYNVNTNKWRAATSVPSPGTALAYGALSVVGNKLIYVGGSNGTFSPTFWNNVWIGEIDQNNRALINWSSGAPFPGETRTFFEMKPWKDGLILIGGTTDNTFNTVSSENYFYDPQLNTWTELPSKPTPWNTGNATSIFIDGVWKLFCTGGFNEEYLNLTEIYSQERLATSNNSFDQCHIKNMATESGMNPKIRFCTKEKGIVSIKIFDATGKMIYQTLNNTKTRNEILSLSHLNLPAGTYFVTVSQNGVNHASKIKIF</sequence>
<name>A0A1N7L652_9FLAO</name>
<evidence type="ECO:0000259" key="6">
    <source>
        <dbReference type="Pfam" id="PF24981"/>
    </source>
</evidence>
<dbReference type="Proteomes" id="UP000185839">
    <property type="component" value="Unassembled WGS sequence"/>
</dbReference>
<dbReference type="PANTHER" id="PTHR46375">
    <property type="entry name" value="KELCH REPEAT AND BTB DOMAIN-CONTAINING PROTEIN 13-RELATED"/>
    <property type="match status" value="1"/>
</dbReference>
<dbReference type="SMART" id="SM00612">
    <property type="entry name" value="Kelch"/>
    <property type="match status" value="4"/>
</dbReference>
<dbReference type="Pfam" id="PF18962">
    <property type="entry name" value="Por_Secre_tail"/>
    <property type="match status" value="1"/>
</dbReference>
<proteinExistence type="predicted"/>
<organism evidence="7 8">
    <name type="scientific">Kaistella chaponensis</name>
    <dbReference type="NCBI Taxonomy" id="713588"/>
    <lineage>
        <taxon>Bacteria</taxon>
        <taxon>Pseudomonadati</taxon>
        <taxon>Bacteroidota</taxon>
        <taxon>Flavobacteriia</taxon>
        <taxon>Flavobacteriales</taxon>
        <taxon>Weeksellaceae</taxon>
        <taxon>Chryseobacterium group</taxon>
        <taxon>Kaistella</taxon>
    </lineage>
</organism>
<dbReference type="STRING" id="713588.SAMN05421789_104247"/>
<dbReference type="InterPro" id="IPR011043">
    <property type="entry name" value="Gal_Oxase/kelch_b-propeller"/>
</dbReference>
<accession>A0A1N7L652</accession>
<dbReference type="InterPro" id="IPR015915">
    <property type="entry name" value="Kelch-typ_b-propeller"/>
</dbReference>
<feature type="domain" description="Attractin/MKLN-like beta-propeller" evidence="6">
    <location>
        <begin position="49"/>
        <end position="314"/>
    </location>
</feature>
<dbReference type="Pfam" id="PF24981">
    <property type="entry name" value="Beta-prop_ATRN-LZTR1"/>
    <property type="match status" value="1"/>
</dbReference>